<dbReference type="EMBL" id="BMJE01000005">
    <property type="protein sequence ID" value="GGB80023.1"/>
    <property type="molecule type" value="Genomic_DNA"/>
</dbReference>
<keyword evidence="4" id="KW-0472">Membrane</keyword>
<dbReference type="Gene3D" id="1.10.10.10">
    <property type="entry name" value="Winged helix-like DNA-binding domain superfamily/Winged helix DNA-binding domain"/>
    <property type="match status" value="1"/>
</dbReference>
<evidence type="ECO:0000256" key="2">
    <source>
        <dbReference type="ARBA" id="ARBA00023125"/>
    </source>
</evidence>
<keyword evidence="7" id="KW-1185">Reference proteome</keyword>
<keyword evidence="4" id="KW-0812">Transmembrane</keyword>
<organism evidence="6 7">
    <name type="scientific">Flavobacterium suaedae</name>
    <dbReference type="NCBI Taxonomy" id="1767027"/>
    <lineage>
        <taxon>Bacteria</taxon>
        <taxon>Pseudomonadati</taxon>
        <taxon>Bacteroidota</taxon>
        <taxon>Flavobacteriia</taxon>
        <taxon>Flavobacteriales</taxon>
        <taxon>Flavobacteriaceae</taxon>
        <taxon>Flavobacterium</taxon>
    </lineage>
</organism>
<dbReference type="CDD" id="cd06170">
    <property type="entry name" value="LuxR_C_like"/>
    <property type="match status" value="1"/>
</dbReference>
<reference evidence="7" key="1">
    <citation type="journal article" date="2019" name="Int. J. Syst. Evol. Microbiol.">
        <title>The Global Catalogue of Microorganisms (GCM) 10K type strain sequencing project: providing services to taxonomists for standard genome sequencing and annotation.</title>
        <authorList>
            <consortium name="The Broad Institute Genomics Platform"/>
            <consortium name="The Broad Institute Genome Sequencing Center for Infectious Disease"/>
            <person name="Wu L."/>
            <person name="Ma J."/>
        </authorList>
    </citation>
    <scope>NUCLEOTIDE SEQUENCE [LARGE SCALE GENOMIC DNA]</scope>
    <source>
        <strain evidence="7">CGMCC 1.15461</strain>
    </source>
</reference>
<accession>A0ABQ1JXM4</accession>
<evidence type="ECO:0000313" key="7">
    <source>
        <dbReference type="Proteomes" id="UP000615760"/>
    </source>
</evidence>
<dbReference type="InterPro" id="IPR036388">
    <property type="entry name" value="WH-like_DNA-bd_sf"/>
</dbReference>
<dbReference type="PRINTS" id="PR00038">
    <property type="entry name" value="HTHLUXR"/>
</dbReference>
<dbReference type="InterPro" id="IPR016032">
    <property type="entry name" value="Sig_transdc_resp-reg_C-effctor"/>
</dbReference>
<evidence type="ECO:0000256" key="1">
    <source>
        <dbReference type="ARBA" id="ARBA00023015"/>
    </source>
</evidence>
<proteinExistence type="predicted"/>
<feature type="transmembrane region" description="Helical" evidence="4">
    <location>
        <begin position="14"/>
        <end position="32"/>
    </location>
</feature>
<dbReference type="Proteomes" id="UP000615760">
    <property type="component" value="Unassembled WGS sequence"/>
</dbReference>
<gene>
    <name evidence="6" type="ORF">GCM10007424_20220</name>
</gene>
<evidence type="ECO:0000259" key="5">
    <source>
        <dbReference type="PROSITE" id="PS50043"/>
    </source>
</evidence>
<sequence>MEIRFLIISHAQDIYFGPLAVVFTLLGIWVALKIAKPKKEVVVVEKKIYIPQKKDFVRNETALQELNLSPRELEVLELMAKGYSNAEIAENLFLSLNTVKTHSSKLYEKLEVKRRTQAVEKARKLNIIA</sequence>
<dbReference type="InterPro" id="IPR000792">
    <property type="entry name" value="Tscrpt_reg_LuxR_C"/>
</dbReference>
<evidence type="ECO:0000313" key="6">
    <source>
        <dbReference type="EMBL" id="GGB80023.1"/>
    </source>
</evidence>
<dbReference type="SMART" id="SM00421">
    <property type="entry name" value="HTH_LUXR"/>
    <property type="match status" value="1"/>
</dbReference>
<dbReference type="Pfam" id="PF00196">
    <property type="entry name" value="GerE"/>
    <property type="match status" value="1"/>
</dbReference>
<keyword evidence="2" id="KW-0238">DNA-binding</keyword>
<evidence type="ECO:0000256" key="4">
    <source>
        <dbReference type="SAM" id="Phobius"/>
    </source>
</evidence>
<feature type="domain" description="HTH luxR-type" evidence="5">
    <location>
        <begin position="60"/>
        <end position="126"/>
    </location>
</feature>
<dbReference type="PROSITE" id="PS50043">
    <property type="entry name" value="HTH_LUXR_2"/>
    <property type="match status" value="1"/>
</dbReference>
<dbReference type="SUPFAM" id="SSF46894">
    <property type="entry name" value="C-terminal effector domain of the bipartite response regulators"/>
    <property type="match status" value="1"/>
</dbReference>
<dbReference type="RefSeq" id="WP_229665934.1">
    <property type="nucleotide sequence ID" value="NZ_BMJE01000005.1"/>
</dbReference>
<dbReference type="PANTHER" id="PTHR44688">
    <property type="entry name" value="DNA-BINDING TRANSCRIPTIONAL ACTIVATOR DEVR_DOSR"/>
    <property type="match status" value="1"/>
</dbReference>
<name>A0ABQ1JXM4_9FLAO</name>
<keyword evidence="1" id="KW-0805">Transcription regulation</keyword>
<keyword evidence="3" id="KW-0804">Transcription</keyword>
<dbReference type="PANTHER" id="PTHR44688:SF16">
    <property type="entry name" value="DNA-BINDING TRANSCRIPTIONAL ACTIVATOR DEVR_DOSR"/>
    <property type="match status" value="1"/>
</dbReference>
<keyword evidence="4" id="KW-1133">Transmembrane helix</keyword>
<evidence type="ECO:0000256" key="3">
    <source>
        <dbReference type="ARBA" id="ARBA00023163"/>
    </source>
</evidence>
<protein>
    <submittedName>
        <fullName evidence="6">Helix-turn-helix transcriptional regulator</fullName>
    </submittedName>
</protein>
<comment type="caution">
    <text evidence="6">The sequence shown here is derived from an EMBL/GenBank/DDBJ whole genome shotgun (WGS) entry which is preliminary data.</text>
</comment>